<dbReference type="AlphaFoldDB" id="A0A9Q3IVS8"/>
<protein>
    <submittedName>
        <fullName evidence="1">Uncharacterized protein</fullName>
    </submittedName>
</protein>
<proteinExistence type="predicted"/>
<reference evidence="1" key="1">
    <citation type="submission" date="2021-03" db="EMBL/GenBank/DDBJ databases">
        <title>Draft genome sequence of rust myrtle Austropuccinia psidii MF-1, a brazilian biotype.</title>
        <authorList>
            <person name="Quecine M.C."/>
            <person name="Pachon D.M.R."/>
            <person name="Bonatelli M.L."/>
            <person name="Correr F.H."/>
            <person name="Franceschini L.M."/>
            <person name="Leite T.F."/>
            <person name="Margarido G.R.A."/>
            <person name="Almeida C.A."/>
            <person name="Ferrarezi J.A."/>
            <person name="Labate C.A."/>
        </authorList>
    </citation>
    <scope>NUCLEOTIDE SEQUENCE</scope>
    <source>
        <strain evidence="1">MF-1</strain>
    </source>
</reference>
<comment type="caution">
    <text evidence="1">The sequence shown here is derived from an EMBL/GenBank/DDBJ whole genome shotgun (WGS) entry which is preliminary data.</text>
</comment>
<keyword evidence="2" id="KW-1185">Reference proteome</keyword>
<dbReference type="EMBL" id="AVOT02056588">
    <property type="protein sequence ID" value="MBW0550904.1"/>
    <property type="molecule type" value="Genomic_DNA"/>
</dbReference>
<gene>
    <name evidence="1" type="ORF">O181_090619</name>
</gene>
<evidence type="ECO:0000313" key="1">
    <source>
        <dbReference type="EMBL" id="MBW0550904.1"/>
    </source>
</evidence>
<name>A0A9Q3IVS8_9BASI</name>
<feature type="non-terminal residue" evidence="1">
    <location>
        <position position="1"/>
    </location>
</feature>
<sequence>DQDESLSLFLLFQQATLRHQHHHFRAKFCGELVLIQKRPTILKRLTTWLKLRQWTATTSILHGVFFSPLTQFQLSPSPEANYQGCKTWADGKAMKRTVLLKDGVWKETIELSKSFSTISTKCTFSTDILLGLVKFRIECIKWTSYILQTQKQTSSVLRQRLCFKSILRSQRVINQIEGAQAIVEETA</sequence>
<organism evidence="1 2">
    <name type="scientific">Austropuccinia psidii MF-1</name>
    <dbReference type="NCBI Taxonomy" id="1389203"/>
    <lineage>
        <taxon>Eukaryota</taxon>
        <taxon>Fungi</taxon>
        <taxon>Dikarya</taxon>
        <taxon>Basidiomycota</taxon>
        <taxon>Pucciniomycotina</taxon>
        <taxon>Pucciniomycetes</taxon>
        <taxon>Pucciniales</taxon>
        <taxon>Sphaerophragmiaceae</taxon>
        <taxon>Austropuccinia</taxon>
    </lineage>
</organism>
<evidence type="ECO:0000313" key="2">
    <source>
        <dbReference type="Proteomes" id="UP000765509"/>
    </source>
</evidence>
<dbReference type="Proteomes" id="UP000765509">
    <property type="component" value="Unassembled WGS sequence"/>
</dbReference>
<accession>A0A9Q3IVS8</accession>